<evidence type="ECO:0000313" key="2">
    <source>
        <dbReference type="Proteomes" id="UP001066276"/>
    </source>
</evidence>
<evidence type="ECO:0000313" key="1">
    <source>
        <dbReference type="EMBL" id="KAJ1197862.1"/>
    </source>
</evidence>
<accession>A0AAV7VAS6</accession>
<dbReference type="AlphaFoldDB" id="A0AAV7VAS6"/>
<organism evidence="1 2">
    <name type="scientific">Pleurodeles waltl</name>
    <name type="common">Iberian ribbed newt</name>
    <dbReference type="NCBI Taxonomy" id="8319"/>
    <lineage>
        <taxon>Eukaryota</taxon>
        <taxon>Metazoa</taxon>
        <taxon>Chordata</taxon>
        <taxon>Craniata</taxon>
        <taxon>Vertebrata</taxon>
        <taxon>Euteleostomi</taxon>
        <taxon>Amphibia</taxon>
        <taxon>Batrachia</taxon>
        <taxon>Caudata</taxon>
        <taxon>Salamandroidea</taxon>
        <taxon>Salamandridae</taxon>
        <taxon>Pleurodelinae</taxon>
        <taxon>Pleurodeles</taxon>
    </lineage>
</organism>
<reference evidence="1" key="1">
    <citation type="journal article" date="2022" name="bioRxiv">
        <title>Sequencing and chromosome-scale assembly of the giantPleurodeles waltlgenome.</title>
        <authorList>
            <person name="Brown T."/>
            <person name="Elewa A."/>
            <person name="Iarovenko S."/>
            <person name="Subramanian E."/>
            <person name="Araus A.J."/>
            <person name="Petzold A."/>
            <person name="Susuki M."/>
            <person name="Suzuki K.-i.T."/>
            <person name="Hayashi T."/>
            <person name="Toyoda A."/>
            <person name="Oliveira C."/>
            <person name="Osipova E."/>
            <person name="Leigh N.D."/>
            <person name="Simon A."/>
            <person name="Yun M.H."/>
        </authorList>
    </citation>
    <scope>NUCLEOTIDE SEQUENCE</scope>
    <source>
        <strain evidence="1">20211129_DDA</strain>
        <tissue evidence="1">Liver</tissue>
    </source>
</reference>
<comment type="caution">
    <text evidence="1">The sequence shown here is derived from an EMBL/GenBank/DDBJ whole genome shotgun (WGS) entry which is preliminary data.</text>
</comment>
<gene>
    <name evidence="1" type="ORF">NDU88_001707</name>
</gene>
<name>A0AAV7VAS6_PLEWA</name>
<sequence length="264" mass="29645">MTSLRPAVCLWQPRRSQSLVLRGGGESPLTSFPPLVPGGRDLLWRRDRFSPRACFVSLQSRVPIPGEGGRATSIFSSALMRPRAAGLPPLQPCALPLERPPRVEWPQRLPEAALAPRTARPIRHFEFRRPGGRCRVNPSLRPATPILCFCYSSFLATWKFLSPTNKLNLLNLIPGAIHISVSPWFPGTIPLRWRFPGPKMAATVTVVTFLCQYPARHTLLDRPPSFLANQISRRPEYVVAARLKASLLYKSRPFRQFSSQPLDP</sequence>
<dbReference type="EMBL" id="JANPWB010000003">
    <property type="protein sequence ID" value="KAJ1197862.1"/>
    <property type="molecule type" value="Genomic_DNA"/>
</dbReference>
<proteinExistence type="predicted"/>
<protein>
    <submittedName>
        <fullName evidence="1">Uncharacterized protein</fullName>
    </submittedName>
</protein>
<dbReference type="Proteomes" id="UP001066276">
    <property type="component" value="Chromosome 2_1"/>
</dbReference>
<keyword evidence="2" id="KW-1185">Reference proteome</keyword>